<dbReference type="InterPro" id="IPR005335">
    <property type="entry name" value="Terminase_ssu"/>
</dbReference>
<keyword evidence="1" id="KW-1188">Viral release from host cell</keyword>
<protein>
    <submittedName>
        <fullName evidence="5">Terminase small subunit</fullName>
    </submittedName>
</protein>
<dbReference type="RefSeq" id="WP_256191965.1">
    <property type="nucleotide sequence ID" value="NZ_CALCKC010000081.1"/>
</dbReference>
<dbReference type="InterPro" id="IPR009057">
    <property type="entry name" value="Homeodomain-like_sf"/>
</dbReference>
<sequence length="306" mass="34530">MAGKQNEKAVEAEQLYRDGEKLADIARKLEIPAGTVRRWKSTYKWDGEGSEREANVRKEKANARKAKRAAEKKMIASVEANEELTEKQKLFCLYYVKSFNATQSYLKAYGCAYSTALTEGPATLTNPRIRVEIQRLKEIKRQSLFADVDDLVEKQMRIAFADLSDYIEWGREEVPVMAAFGPVQVTDPETGEKVPLMKEVNAVRFKESSQVDGSVLEEVKVGRDGASVKLANRDKALQWLSTYFMANPMDQHKVEYDQKRLELEEKVRFGEAGPELADDPLSRSIKEVIDDGLLEKAAGDIAVPED</sequence>
<keyword evidence="6" id="KW-1185">Reference proteome</keyword>
<dbReference type="Pfam" id="PF03592">
    <property type="entry name" value="Terminase_2"/>
    <property type="match status" value="1"/>
</dbReference>
<dbReference type="PANTHER" id="PTHR41328">
    <property type="entry name" value="TERMINASE SMALL SUBUNIT-RELATED"/>
    <property type="match status" value="1"/>
</dbReference>
<evidence type="ECO:0000256" key="3">
    <source>
        <dbReference type="SAM" id="Coils"/>
    </source>
</evidence>
<evidence type="ECO:0000259" key="4">
    <source>
        <dbReference type="Pfam" id="PF10668"/>
    </source>
</evidence>
<dbReference type="Pfam" id="PF10668">
    <property type="entry name" value="Phage_terminase"/>
    <property type="match status" value="1"/>
</dbReference>
<dbReference type="Gene3D" id="1.10.10.1400">
    <property type="entry name" value="Terminase, small subunit, N-terminal DNA-binding domain, HTH motif"/>
    <property type="match status" value="1"/>
</dbReference>
<proteinExistence type="predicted"/>
<dbReference type="SUPFAM" id="SSF46689">
    <property type="entry name" value="Homeodomain-like"/>
    <property type="match status" value="1"/>
</dbReference>
<dbReference type="Proteomes" id="UP001524473">
    <property type="component" value="Unassembled WGS sequence"/>
</dbReference>
<reference evidence="5 6" key="1">
    <citation type="submission" date="2022-06" db="EMBL/GenBank/DDBJ databases">
        <title>Isolation of gut microbiota from human fecal samples.</title>
        <authorList>
            <person name="Pamer E.G."/>
            <person name="Barat B."/>
            <person name="Waligurski E."/>
            <person name="Medina S."/>
            <person name="Paddock L."/>
            <person name="Mostad J."/>
        </authorList>
    </citation>
    <scope>NUCLEOTIDE SEQUENCE [LARGE SCALE GENOMIC DNA]</scope>
    <source>
        <strain evidence="5 6">DFI.9.73</strain>
    </source>
</reference>
<evidence type="ECO:0000313" key="5">
    <source>
        <dbReference type="EMBL" id="MCQ4840409.1"/>
    </source>
</evidence>
<feature type="domain" description="PBSX phage terminase small subunit-like N-terminal" evidence="4">
    <location>
        <begin position="6"/>
        <end position="49"/>
    </location>
</feature>
<keyword evidence="2" id="KW-0231">Viral genome packaging</keyword>
<gene>
    <name evidence="5" type="ORF">NE695_10855</name>
</gene>
<accession>A0ABT1S0H5</accession>
<comment type="caution">
    <text evidence="5">The sequence shown here is derived from an EMBL/GenBank/DDBJ whole genome shotgun (WGS) entry which is preliminary data.</text>
</comment>
<feature type="coiled-coil region" evidence="3">
    <location>
        <begin position="53"/>
        <end position="87"/>
    </location>
</feature>
<dbReference type="InterPro" id="IPR018925">
    <property type="entry name" value="XtmA-like_N"/>
</dbReference>
<organism evidence="5 6">
    <name type="scientific">Neglectibacter timonensis</name>
    <dbReference type="NCBI Taxonomy" id="1776382"/>
    <lineage>
        <taxon>Bacteria</taxon>
        <taxon>Bacillati</taxon>
        <taxon>Bacillota</taxon>
        <taxon>Clostridia</taxon>
        <taxon>Eubacteriales</taxon>
        <taxon>Oscillospiraceae</taxon>
        <taxon>Neglectibacter</taxon>
    </lineage>
</organism>
<dbReference type="InterPro" id="IPR052404">
    <property type="entry name" value="SPP1-like_terminase"/>
</dbReference>
<keyword evidence="3" id="KW-0175">Coiled coil</keyword>
<evidence type="ECO:0000313" key="6">
    <source>
        <dbReference type="Proteomes" id="UP001524473"/>
    </source>
</evidence>
<dbReference type="PANTHER" id="PTHR41328:SF3">
    <property type="entry name" value="PBSX PHAGE TERMINASE SMALL SUBUNIT"/>
    <property type="match status" value="1"/>
</dbReference>
<evidence type="ECO:0000256" key="2">
    <source>
        <dbReference type="ARBA" id="ARBA00023219"/>
    </source>
</evidence>
<dbReference type="InterPro" id="IPR038713">
    <property type="entry name" value="Terminase_Gp1_N_sf"/>
</dbReference>
<name>A0ABT1S0H5_9FIRM</name>
<evidence type="ECO:0000256" key="1">
    <source>
        <dbReference type="ARBA" id="ARBA00022612"/>
    </source>
</evidence>
<dbReference type="EMBL" id="JANFZH010000023">
    <property type="protein sequence ID" value="MCQ4840409.1"/>
    <property type="molecule type" value="Genomic_DNA"/>
</dbReference>